<sequence length="105" mass="12387">MFGTFDGTFKKEDERIKLAKSWIKSQRKDHSVLSFELKDRYLGLYMWCYLILLWRGDVSHDLAGNPKIYISISHSILCHGFCQLSQMLYRIIIVYPLNVQQHCVS</sequence>
<protein>
    <submittedName>
        <fullName evidence="1">Uncharacterized protein</fullName>
    </submittedName>
</protein>
<proteinExistence type="predicted"/>
<evidence type="ECO:0000313" key="1">
    <source>
        <dbReference type="EMBL" id="CCI44582.1"/>
    </source>
</evidence>
<gene>
    <name evidence="1" type="ORF">BN9_053910</name>
</gene>
<dbReference type="Proteomes" id="UP000053237">
    <property type="component" value="Unassembled WGS sequence"/>
</dbReference>
<name>A0A024GD15_9STRA</name>
<comment type="caution">
    <text evidence="1">The sequence shown here is derived from an EMBL/GenBank/DDBJ whole genome shotgun (WGS) entry which is preliminary data.</text>
</comment>
<dbReference type="EMBL" id="CAIX01000074">
    <property type="protein sequence ID" value="CCI44582.1"/>
    <property type="molecule type" value="Genomic_DNA"/>
</dbReference>
<accession>A0A024GD15</accession>
<dbReference type="AlphaFoldDB" id="A0A024GD15"/>
<evidence type="ECO:0000313" key="2">
    <source>
        <dbReference type="Proteomes" id="UP000053237"/>
    </source>
</evidence>
<dbReference type="InParanoid" id="A0A024GD15"/>
<reference evidence="1 2" key="1">
    <citation type="submission" date="2012-05" db="EMBL/GenBank/DDBJ databases">
        <title>Recombination and specialization in a pathogen metapopulation.</title>
        <authorList>
            <person name="Gardiner A."/>
            <person name="Kemen E."/>
            <person name="Schultz-Larsen T."/>
            <person name="MacLean D."/>
            <person name="Van Oosterhout C."/>
            <person name="Jones J.D.G."/>
        </authorList>
    </citation>
    <scope>NUCLEOTIDE SEQUENCE [LARGE SCALE GENOMIC DNA]</scope>
    <source>
        <strain evidence="1 2">Ac Nc2</strain>
    </source>
</reference>
<keyword evidence="2" id="KW-1185">Reference proteome</keyword>
<organism evidence="1 2">
    <name type="scientific">Albugo candida</name>
    <dbReference type="NCBI Taxonomy" id="65357"/>
    <lineage>
        <taxon>Eukaryota</taxon>
        <taxon>Sar</taxon>
        <taxon>Stramenopiles</taxon>
        <taxon>Oomycota</taxon>
        <taxon>Peronosporomycetes</taxon>
        <taxon>Albuginales</taxon>
        <taxon>Albuginaceae</taxon>
        <taxon>Albugo</taxon>
    </lineage>
</organism>